<dbReference type="EMBL" id="GEDC01026080">
    <property type="protein sequence ID" value="JAS11218.1"/>
    <property type="molecule type" value="Transcribed_RNA"/>
</dbReference>
<evidence type="ECO:0000256" key="1">
    <source>
        <dbReference type="ARBA" id="ARBA00006903"/>
    </source>
</evidence>
<evidence type="ECO:0000256" key="4">
    <source>
        <dbReference type="SAM" id="MobiDB-lite"/>
    </source>
</evidence>
<feature type="region of interest" description="Disordered" evidence="4">
    <location>
        <begin position="50"/>
        <end position="144"/>
    </location>
</feature>
<sequence>MVTSDSEDFESADEEWNSTVSSSIPSSSINKEVLNFKKEIPRLNIESPIKEIKSKNNQMLSEEENSSKIRKEPSENSVLNSKPNDDGPLPNNNSQSKCQKKLNVEKPQKAVIEQKPVTKKLGMKLSTKLKDNASPNNELSESSSITNDKIKVCKKVEHLKSLSCADETNTSESCYQKLEVKDENKSLSIDCSEINKSLKVELKSSIESDKEKQIIEKSCDIKNSPSSSKDGWEIEDDCLEEEAPVLSSNEIEVRPVIERLSEVAENENKGHGWSSWGSWGVTSLLSTATESVSTFSSHVTSGISTVLETSLGVPDPEELAKHVAQEEKQENNAYKFEDASSATEGLGFSGLGSLMSGVGVFGGKVLSGGLDTLETLGKKTMEVIQEGDPMLRKKRAMFFHEDKPVLSQVLKEAKDKAENMEQELADKEAARKVHFESLFDDCQGLVHLEALEMLSKQCQLKLQSILLSYSGEALLELQETLAEVKELCEIPEDEDEEEVLSKEDFEKRIKECTQNLHPNLSPSKIIEVYNIIEKRLIEVKNEKVSATELHQKAILSMAEFTASTMECFQKGAELVLTKAHRSTADEAENFVLLTTTFCNQVSNIASEFTSLLSKWDPIANSTFITNIFLEAGNSGSYIQDACQLLLPIIQVGAAS</sequence>
<accession>A0A1B6CCR8</accession>
<feature type="compositionally biased region" description="Basic and acidic residues" evidence="4">
    <location>
        <begin position="65"/>
        <end position="74"/>
    </location>
</feature>
<name>A0A1B6CCR8_9HEMI</name>
<evidence type="ECO:0008006" key="6">
    <source>
        <dbReference type="Google" id="ProtNLM"/>
    </source>
</evidence>
<dbReference type="PANTHER" id="PTHR12842">
    <property type="entry name" value="FI01459P"/>
    <property type="match status" value="1"/>
</dbReference>
<dbReference type="AlphaFoldDB" id="A0A1B6CCR8"/>
<keyword evidence="3" id="KW-0175">Coiled coil</keyword>
<comment type="similarity">
    <text evidence="1">Belongs to the FAM114 family.</text>
</comment>
<feature type="coiled-coil region" evidence="3">
    <location>
        <begin position="403"/>
        <end position="430"/>
    </location>
</feature>
<evidence type="ECO:0000256" key="3">
    <source>
        <dbReference type="SAM" id="Coils"/>
    </source>
</evidence>
<proteinExistence type="inferred from homology"/>
<dbReference type="InterPro" id="IPR007998">
    <property type="entry name" value="DUF719"/>
</dbReference>
<reference evidence="5" key="1">
    <citation type="submission" date="2015-12" db="EMBL/GenBank/DDBJ databases">
        <title>De novo transcriptome assembly of four potential Pierce s Disease insect vectors from Arizona vineyards.</title>
        <authorList>
            <person name="Tassone E.E."/>
        </authorList>
    </citation>
    <scope>NUCLEOTIDE SEQUENCE</scope>
</reference>
<dbReference type="Pfam" id="PF05334">
    <property type="entry name" value="DUF719"/>
    <property type="match status" value="1"/>
</dbReference>
<feature type="compositionally biased region" description="Acidic residues" evidence="4">
    <location>
        <begin position="1"/>
        <end position="16"/>
    </location>
</feature>
<feature type="compositionally biased region" description="Low complexity" evidence="4">
    <location>
        <begin position="18"/>
        <end position="28"/>
    </location>
</feature>
<organism evidence="5">
    <name type="scientific">Clastoptera arizonana</name>
    <name type="common">Arizona spittle bug</name>
    <dbReference type="NCBI Taxonomy" id="38151"/>
    <lineage>
        <taxon>Eukaryota</taxon>
        <taxon>Metazoa</taxon>
        <taxon>Ecdysozoa</taxon>
        <taxon>Arthropoda</taxon>
        <taxon>Hexapoda</taxon>
        <taxon>Insecta</taxon>
        <taxon>Pterygota</taxon>
        <taxon>Neoptera</taxon>
        <taxon>Paraneoptera</taxon>
        <taxon>Hemiptera</taxon>
        <taxon>Auchenorrhyncha</taxon>
        <taxon>Cercopoidea</taxon>
        <taxon>Clastopteridae</taxon>
        <taxon>Clastoptera</taxon>
    </lineage>
</organism>
<gene>
    <name evidence="5" type="ORF">g.27145</name>
</gene>
<protein>
    <recommendedName>
        <fullName evidence="6">Protein FAM114A2</fullName>
    </recommendedName>
</protein>
<keyword evidence="2" id="KW-0597">Phosphoprotein</keyword>
<feature type="region of interest" description="Disordered" evidence="4">
    <location>
        <begin position="1"/>
        <end position="32"/>
    </location>
</feature>
<evidence type="ECO:0000256" key="2">
    <source>
        <dbReference type="ARBA" id="ARBA00022553"/>
    </source>
</evidence>
<evidence type="ECO:0000313" key="5">
    <source>
        <dbReference type="EMBL" id="JAS11218.1"/>
    </source>
</evidence>
<dbReference type="PANTHER" id="PTHR12842:SF6">
    <property type="entry name" value="FI01459P"/>
    <property type="match status" value="1"/>
</dbReference>
<feature type="compositionally biased region" description="Polar residues" evidence="4">
    <location>
        <begin position="133"/>
        <end position="144"/>
    </location>
</feature>